<protein>
    <recommendedName>
        <fullName evidence="3">DUF4055 domain-containing protein</fullName>
    </recommendedName>
</protein>
<evidence type="ECO:0000313" key="4">
    <source>
        <dbReference type="EMBL" id="EAQ10948.1"/>
    </source>
</evidence>
<evidence type="ECO:0000256" key="2">
    <source>
        <dbReference type="SAM" id="MobiDB-lite"/>
    </source>
</evidence>
<evidence type="ECO:0000259" key="3">
    <source>
        <dbReference type="Pfam" id="PF13264"/>
    </source>
</evidence>
<dbReference type="eggNOG" id="ENOG502Z8D8">
    <property type="taxonomic scope" value="Bacteria"/>
</dbReference>
<evidence type="ECO:0000313" key="5">
    <source>
        <dbReference type="Proteomes" id="UP000002931"/>
    </source>
</evidence>
<dbReference type="Pfam" id="PF13264">
    <property type="entry name" value="DUF4055"/>
    <property type="match status" value="1"/>
</dbReference>
<dbReference type="STRING" id="314271.RB2654_04974"/>
<keyword evidence="5" id="KW-1185">Reference proteome</keyword>
<dbReference type="HOGENOM" id="CLU_041779_1_0_5"/>
<keyword evidence="1" id="KW-0175">Coiled coil</keyword>
<dbReference type="OrthoDB" id="975664at2"/>
<evidence type="ECO:0000256" key="1">
    <source>
        <dbReference type="SAM" id="Coils"/>
    </source>
</evidence>
<feature type="region of interest" description="Disordered" evidence="2">
    <location>
        <begin position="429"/>
        <end position="453"/>
    </location>
</feature>
<dbReference type="AlphaFoldDB" id="A3VLE3"/>
<organism evidence="4 5">
    <name type="scientific">Maritimibacter alkaliphilus HTCC2654</name>
    <dbReference type="NCBI Taxonomy" id="314271"/>
    <lineage>
        <taxon>Bacteria</taxon>
        <taxon>Pseudomonadati</taxon>
        <taxon>Pseudomonadota</taxon>
        <taxon>Alphaproteobacteria</taxon>
        <taxon>Rhodobacterales</taxon>
        <taxon>Roseobacteraceae</taxon>
        <taxon>Maritimibacter</taxon>
    </lineage>
</organism>
<name>A3VLE3_9RHOB</name>
<feature type="coiled-coil region" evidence="1">
    <location>
        <begin position="295"/>
        <end position="322"/>
    </location>
</feature>
<reference evidence="4 5" key="1">
    <citation type="journal article" date="2010" name="J. Bacteriol.">
        <title>Genome sequences of Pelagibaca bermudensis HTCC2601T and Maritimibacter alkaliphilus HTCC2654T, the type strains of two marine Roseobacter genera.</title>
        <authorList>
            <person name="Thrash J.C."/>
            <person name="Cho J.C."/>
            <person name="Ferriera S."/>
            <person name="Johnson J."/>
            <person name="Vergin K.L."/>
            <person name="Giovannoni S.J."/>
        </authorList>
    </citation>
    <scope>NUCLEOTIDE SEQUENCE [LARGE SCALE GENOMIC DNA]</scope>
    <source>
        <strain evidence="4 5">HTCC2654</strain>
    </source>
</reference>
<gene>
    <name evidence="4" type="ORF">RB2654_04974</name>
</gene>
<dbReference type="Proteomes" id="UP000002931">
    <property type="component" value="Unassembled WGS sequence"/>
</dbReference>
<feature type="domain" description="DUF4055" evidence="3">
    <location>
        <begin position="233"/>
        <end position="369"/>
    </location>
</feature>
<dbReference type="EMBL" id="AAMT01000022">
    <property type="protein sequence ID" value="EAQ10948.1"/>
    <property type="molecule type" value="Genomic_DNA"/>
</dbReference>
<accession>A3VLE3</accession>
<sequence length="453" mass="50604">MSNRRTRWDRLQHQYRTIRDCLEGSDAVKDQGQLYVPKPSAMQSQDYQAYLQRGHFTGAPQMTLRALTGLALRKDPVIKLPSRLEPWRLAAGHDNAPLSILIEKITREVLCMGRHGILLDFPIDGTTSLTLPHITTFRAEDIEDFSTAYVNGKKVLTKVILGADEDYDGRDVKYELTLETGVYQFQRFYRDEDKTRVDFGETVIPMVNGRSLDYIPFWMVSHEGLQPDDVTPPFYALCQAALAHLATSCDKRHALHQTAAPTPYIIGSIASDKVPTAIGAGALWSLPEGAECGLLEFTGAGIAAMKEEMKELENEMVSAGARMLSTTINRNETHETASQRTRSELSLLHGAVVNVEAALNQIVRTAAEWVGANQDEAQISLSRDFIEASMDPRMIEAQMKLYLGGMISRATLHENLQRGEVMRADVTWEDEKDRIEEDGGDVSSIIPRPQPEE</sequence>
<dbReference type="RefSeq" id="WP_008329257.1">
    <property type="nucleotide sequence ID" value="NZ_CH902578.1"/>
</dbReference>
<dbReference type="InterPro" id="IPR025129">
    <property type="entry name" value="DUF4055"/>
</dbReference>
<proteinExistence type="predicted"/>
<comment type="caution">
    <text evidence="4">The sequence shown here is derived from an EMBL/GenBank/DDBJ whole genome shotgun (WGS) entry which is preliminary data.</text>
</comment>